<reference evidence="2" key="2">
    <citation type="journal article" date="2024" name="Plant">
        <title>Genomic evolution and insights into agronomic trait innovations of Sesamum species.</title>
        <authorList>
            <person name="Miao H."/>
            <person name="Wang L."/>
            <person name="Qu L."/>
            <person name="Liu H."/>
            <person name="Sun Y."/>
            <person name="Le M."/>
            <person name="Wang Q."/>
            <person name="Wei S."/>
            <person name="Zheng Y."/>
            <person name="Lin W."/>
            <person name="Duan Y."/>
            <person name="Cao H."/>
            <person name="Xiong S."/>
            <person name="Wang X."/>
            <person name="Wei L."/>
            <person name="Li C."/>
            <person name="Ma Q."/>
            <person name="Ju M."/>
            <person name="Zhao R."/>
            <person name="Li G."/>
            <person name="Mu C."/>
            <person name="Tian Q."/>
            <person name="Mei H."/>
            <person name="Zhang T."/>
            <person name="Gao T."/>
            <person name="Zhang H."/>
        </authorList>
    </citation>
    <scope>NUCLEOTIDE SEQUENCE</scope>
    <source>
        <strain evidence="2">KEN8</strain>
    </source>
</reference>
<accession>A0AAW2JIR4</accession>
<feature type="domain" description="Rad60/SUMO-like" evidence="1">
    <location>
        <begin position="65"/>
        <end position="113"/>
    </location>
</feature>
<protein>
    <submittedName>
        <fullName evidence="2">Small ubiquitin-related modifier 2</fullName>
    </submittedName>
</protein>
<proteinExistence type="predicted"/>
<dbReference type="AlphaFoldDB" id="A0AAW2JIR4"/>
<dbReference type="Gene3D" id="3.10.20.90">
    <property type="entry name" value="Phosphatidylinositol 3-kinase Catalytic Subunit, Chain A, domain 1"/>
    <property type="match status" value="1"/>
</dbReference>
<reference evidence="2" key="1">
    <citation type="submission" date="2020-06" db="EMBL/GenBank/DDBJ databases">
        <authorList>
            <person name="Li T."/>
            <person name="Hu X."/>
            <person name="Zhang T."/>
            <person name="Song X."/>
            <person name="Zhang H."/>
            <person name="Dai N."/>
            <person name="Sheng W."/>
            <person name="Hou X."/>
            <person name="Wei L."/>
        </authorList>
    </citation>
    <scope>NUCLEOTIDE SEQUENCE</scope>
    <source>
        <strain evidence="2">KEN8</strain>
        <tissue evidence="2">Leaf</tissue>
    </source>
</reference>
<evidence type="ECO:0000313" key="2">
    <source>
        <dbReference type="EMBL" id="KAL0294279.1"/>
    </source>
</evidence>
<organism evidence="2">
    <name type="scientific">Sesamum calycinum</name>
    <dbReference type="NCBI Taxonomy" id="2727403"/>
    <lineage>
        <taxon>Eukaryota</taxon>
        <taxon>Viridiplantae</taxon>
        <taxon>Streptophyta</taxon>
        <taxon>Embryophyta</taxon>
        <taxon>Tracheophyta</taxon>
        <taxon>Spermatophyta</taxon>
        <taxon>Magnoliopsida</taxon>
        <taxon>eudicotyledons</taxon>
        <taxon>Gunneridae</taxon>
        <taxon>Pentapetalae</taxon>
        <taxon>asterids</taxon>
        <taxon>lamiids</taxon>
        <taxon>Lamiales</taxon>
        <taxon>Pedaliaceae</taxon>
        <taxon>Sesamum</taxon>
    </lineage>
</organism>
<gene>
    <name evidence="2" type="ORF">Scaly_3125100</name>
</gene>
<dbReference type="EMBL" id="JACGWM010001226">
    <property type="protein sequence ID" value="KAL0294279.1"/>
    <property type="molecule type" value="Genomic_DNA"/>
</dbReference>
<dbReference type="InterPro" id="IPR022617">
    <property type="entry name" value="Rad60/SUMO-like_dom"/>
</dbReference>
<dbReference type="Pfam" id="PF11976">
    <property type="entry name" value="Rad60-SLD"/>
    <property type="match status" value="1"/>
</dbReference>
<dbReference type="InterPro" id="IPR029071">
    <property type="entry name" value="Ubiquitin-like_domsf"/>
</dbReference>
<evidence type="ECO:0000259" key="1">
    <source>
        <dbReference type="Pfam" id="PF11976"/>
    </source>
</evidence>
<dbReference type="SUPFAM" id="SSF54236">
    <property type="entry name" value="Ubiquitin-like"/>
    <property type="match status" value="1"/>
</dbReference>
<comment type="caution">
    <text evidence="2">The sequence shown here is derived from an EMBL/GenBank/DDBJ whole genome shotgun (WGS) entry which is preliminary data.</text>
</comment>
<name>A0AAW2JIR4_9LAMI</name>
<sequence length="148" mass="16726">MRSGEETSKGKKPNHDQSVVSKIALHQISGYLPTVWGSPPHLIEGYFLAVGHLDLGADWSLLWVKDGDEVYYRFPRDKKLQHLFSSYCKQKKLNYDAIAFVHDGKRVKASKTPVEKYYAKGINAILVQLFRISSNFSPSPIQNSESGQ</sequence>